<feature type="transmembrane region" description="Helical" evidence="2">
    <location>
        <begin position="197"/>
        <end position="219"/>
    </location>
</feature>
<dbReference type="PANTHER" id="PTHR34543">
    <property type="entry name" value="PROTEIN ABA DEFICIENT 4, CHLOROPLASTIC"/>
    <property type="match status" value="1"/>
</dbReference>
<feature type="region of interest" description="Disordered" evidence="1">
    <location>
        <begin position="23"/>
        <end position="47"/>
    </location>
</feature>
<dbReference type="Pfam" id="PF14108">
    <property type="entry name" value="ABA4-like"/>
    <property type="match status" value="1"/>
</dbReference>
<feature type="transmembrane region" description="Helical" evidence="2">
    <location>
        <begin position="109"/>
        <end position="126"/>
    </location>
</feature>
<keyword evidence="2" id="KW-0812">Transmembrane</keyword>
<dbReference type="AlphaFoldDB" id="A0A5B8ME87"/>
<dbReference type="PANTHER" id="PTHR34543:SF1">
    <property type="entry name" value="PROTEIN ABA DEFICIENT 4, CHLOROPLASTIC"/>
    <property type="match status" value="1"/>
</dbReference>
<keyword evidence="2" id="KW-0472">Membrane</keyword>
<sequence length="242" mass="26453">MAMELGKTLPGARRRGVRACCGRSGEATRAGRGGPGQVGLGRRGNGLRSDARRRRGLKSAKAAVAWLPDCPAQVVGAVNLYAGALLVLLLSTSVLRWSRVTVRRLKAEILLLPICLAYLFLLYSSWRPDTIQILFPGSLEAGLTSKRFNPQFFPTLPGIAHLFSRCEITASSMWLHLLAVNLFAAVQICLDGIRKNIFTLHSVALCAFSGILGFFSHYLTTLIHQRDGRITKKGDGSIVYKF</sequence>
<dbReference type="OrthoDB" id="196782at2759"/>
<name>A0A5B8ME87_9CHLO</name>
<protein>
    <submittedName>
        <fullName evidence="3">Uncharacterized protein</fullName>
    </submittedName>
</protein>
<dbReference type="EMBL" id="CP031034">
    <property type="protein sequence ID" value="QDZ17660.1"/>
    <property type="molecule type" value="Genomic_DNA"/>
</dbReference>
<evidence type="ECO:0000313" key="3">
    <source>
        <dbReference type="EMBL" id="QDZ17660.1"/>
    </source>
</evidence>
<evidence type="ECO:0000256" key="1">
    <source>
        <dbReference type="SAM" id="MobiDB-lite"/>
    </source>
</evidence>
<accession>A0A5B8ME87</accession>
<feature type="compositionally biased region" description="Gly residues" evidence="1">
    <location>
        <begin position="31"/>
        <end position="44"/>
    </location>
</feature>
<reference evidence="3 4" key="1">
    <citation type="submission" date="2018-07" db="EMBL/GenBank/DDBJ databases">
        <title>The complete nuclear genome of the prasinophyte Chloropicon primus (CCMP1205).</title>
        <authorList>
            <person name="Pombert J.-F."/>
            <person name="Otis C."/>
            <person name="Turmel M."/>
            <person name="Lemieux C."/>
        </authorList>
    </citation>
    <scope>NUCLEOTIDE SEQUENCE [LARGE SCALE GENOMIC DNA]</scope>
    <source>
        <strain evidence="3 4">CCMP1205</strain>
    </source>
</reference>
<keyword evidence="4" id="KW-1185">Reference proteome</keyword>
<dbReference type="InterPro" id="IPR025461">
    <property type="entry name" value="ABA4-like"/>
</dbReference>
<keyword evidence="2" id="KW-1133">Transmembrane helix</keyword>
<gene>
    <name evidence="3" type="ORF">A3770_01p01780</name>
</gene>
<dbReference type="Proteomes" id="UP000316726">
    <property type="component" value="Chromosome 1"/>
</dbReference>
<organism evidence="3 4">
    <name type="scientific">Chloropicon primus</name>
    <dbReference type="NCBI Taxonomy" id="1764295"/>
    <lineage>
        <taxon>Eukaryota</taxon>
        <taxon>Viridiplantae</taxon>
        <taxon>Chlorophyta</taxon>
        <taxon>Chloropicophyceae</taxon>
        <taxon>Chloropicales</taxon>
        <taxon>Chloropicaceae</taxon>
        <taxon>Chloropicon</taxon>
    </lineage>
</organism>
<evidence type="ECO:0000313" key="4">
    <source>
        <dbReference type="Proteomes" id="UP000316726"/>
    </source>
</evidence>
<feature type="transmembrane region" description="Helical" evidence="2">
    <location>
        <begin position="78"/>
        <end position="97"/>
    </location>
</feature>
<proteinExistence type="predicted"/>
<evidence type="ECO:0000256" key="2">
    <source>
        <dbReference type="SAM" id="Phobius"/>
    </source>
</evidence>
<feature type="transmembrane region" description="Helical" evidence="2">
    <location>
        <begin position="173"/>
        <end position="190"/>
    </location>
</feature>